<feature type="compositionally biased region" description="Basic and acidic residues" evidence="1">
    <location>
        <begin position="42"/>
        <end position="61"/>
    </location>
</feature>
<feature type="compositionally biased region" description="Polar residues" evidence="1">
    <location>
        <begin position="228"/>
        <end position="237"/>
    </location>
</feature>
<accession>A0A562IFL5</accession>
<evidence type="ECO:0000313" key="2">
    <source>
        <dbReference type="EMBL" id="TWH69515.1"/>
    </source>
</evidence>
<dbReference type="Proteomes" id="UP000319825">
    <property type="component" value="Unassembled WGS sequence"/>
</dbReference>
<protein>
    <submittedName>
        <fullName evidence="2">Uncharacterized protein</fullName>
    </submittedName>
</protein>
<organism evidence="2 3">
    <name type="scientific">Micromonospora olivasterospora</name>
    <dbReference type="NCBI Taxonomy" id="1880"/>
    <lineage>
        <taxon>Bacteria</taxon>
        <taxon>Bacillati</taxon>
        <taxon>Actinomycetota</taxon>
        <taxon>Actinomycetes</taxon>
        <taxon>Micromonosporales</taxon>
        <taxon>Micromonosporaceae</taxon>
        <taxon>Micromonospora</taxon>
    </lineage>
</organism>
<feature type="region of interest" description="Disordered" evidence="1">
    <location>
        <begin position="1"/>
        <end position="95"/>
    </location>
</feature>
<sequence length="274" mass="30183">MVEKGGVVASPAATGRGQLAAPRWWPHHPARIPGDAGTPHRGIPEHRQAGKADTGDDRLDESLGTGTAERDHPDGHPYTQDVAPPLLPPPPETSQGLECRVARERRPLLIRDLPSIGRATMRDMAESRNVQRRWAPELTEAAPEQRIGTPRPGHGTIYVYLSGTGERVRRTVWTATWEDPFDPPGEDGEVAGIETREGTRQEILSWVRSQPAATLLLADPDKGGHPYPSTTTRWSSRNPRRSGVPRDRVTGQGRQAHEALTCCRRSRSSACRRE</sequence>
<evidence type="ECO:0000256" key="1">
    <source>
        <dbReference type="SAM" id="MobiDB-lite"/>
    </source>
</evidence>
<feature type="region of interest" description="Disordered" evidence="1">
    <location>
        <begin position="218"/>
        <end position="274"/>
    </location>
</feature>
<comment type="caution">
    <text evidence="2">The sequence shown here is derived from an EMBL/GenBank/DDBJ whole genome shotgun (WGS) entry which is preliminary data.</text>
</comment>
<reference evidence="2 3" key="1">
    <citation type="submission" date="2019-07" db="EMBL/GenBank/DDBJ databases">
        <title>R&amp;d 2014.</title>
        <authorList>
            <person name="Klenk H.-P."/>
        </authorList>
    </citation>
    <scope>NUCLEOTIDE SEQUENCE [LARGE SCALE GENOMIC DNA]</scope>
    <source>
        <strain evidence="2 3">DSM 43868</strain>
    </source>
</reference>
<dbReference type="EMBL" id="VLKE01000001">
    <property type="protein sequence ID" value="TWH69515.1"/>
    <property type="molecule type" value="Genomic_DNA"/>
</dbReference>
<proteinExistence type="predicted"/>
<dbReference type="AlphaFoldDB" id="A0A562IFL5"/>
<keyword evidence="3" id="KW-1185">Reference proteome</keyword>
<name>A0A562IFL5_MICOL</name>
<evidence type="ECO:0000313" key="3">
    <source>
        <dbReference type="Proteomes" id="UP000319825"/>
    </source>
</evidence>
<gene>
    <name evidence="2" type="ORF">JD77_04525</name>
</gene>